<dbReference type="EMBL" id="JAQJZL010000015">
    <property type="protein sequence ID" value="KAJ6027459.1"/>
    <property type="molecule type" value="Genomic_DNA"/>
</dbReference>
<dbReference type="GO" id="GO:0016705">
    <property type="term" value="F:oxidoreductase activity, acting on paired donors, with incorporation or reduction of molecular oxygen"/>
    <property type="evidence" value="ECO:0007669"/>
    <property type="project" value="InterPro"/>
</dbReference>
<organism evidence="10 11">
    <name type="scientific">Penicillium canescens</name>
    <dbReference type="NCBI Taxonomy" id="5083"/>
    <lineage>
        <taxon>Eukaryota</taxon>
        <taxon>Fungi</taxon>
        <taxon>Dikarya</taxon>
        <taxon>Ascomycota</taxon>
        <taxon>Pezizomycotina</taxon>
        <taxon>Eurotiomycetes</taxon>
        <taxon>Eurotiomycetidae</taxon>
        <taxon>Eurotiales</taxon>
        <taxon>Aspergillaceae</taxon>
        <taxon>Penicillium</taxon>
    </lineage>
</organism>
<keyword evidence="11" id="KW-1185">Reference proteome</keyword>
<dbReference type="InterPro" id="IPR036396">
    <property type="entry name" value="Cyt_P450_sf"/>
</dbReference>
<comment type="cofactor">
    <cofactor evidence="1 8">
        <name>heme</name>
        <dbReference type="ChEBI" id="CHEBI:30413"/>
    </cofactor>
</comment>
<dbReference type="GO" id="GO:0043386">
    <property type="term" value="P:mycotoxin biosynthetic process"/>
    <property type="evidence" value="ECO:0007669"/>
    <property type="project" value="UniProtKB-ARBA"/>
</dbReference>
<dbReference type="GO" id="GO:0004497">
    <property type="term" value="F:monooxygenase activity"/>
    <property type="evidence" value="ECO:0007669"/>
    <property type="project" value="UniProtKB-KW"/>
</dbReference>
<keyword evidence="4 8" id="KW-0479">Metal-binding</keyword>
<feature type="transmembrane region" description="Helical" evidence="9">
    <location>
        <begin position="6"/>
        <end position="25"/>
    </location>
</feature>
<dbReference type="Pfam" id="PF00067">
    <property type="entry name" value="p450"/>
    <property type="match status" value="1"/>
</dbReference>
<evidence type="ECO:0000256" key="4">
    <source>
        <dbReference type="ARBA" id="ARBA00022723"/>
    </source>
</evidence>
<dbReference type="InterPro" id="IPR002401">
    <property type="entry name" value="Cyt_P450_E_grp-I"/>
</dbReference>
<evidence type="ECO:0000313" key="10">
    <source>
        <dbReference type="EMBL" id="KAJ6027459.1"/>
    </source>
</evidence>
<keyword evidence="9" id="KW-1133">Transmembrane helix</keyword>
<evidence type="ECO:0000256" key="7">
    <source>
        <dbReference type="ARBA" id="ARBA00023033"/>
    </source>
</evidence>
<evidence type="ECO:0000256" key="6">
    <source>
        <dbReference type="ARBA" id="ARBA00023004"/>
    </source>
</evidence>
<evidence type="ECO:0000256" key="8">
    <source>
        <dbReference type="PIRSR" id="PIRSR602401-1"/>
    </source>
</evidence>
<dbReference type="PANTHER" id="PTHR24305">
    <property type="entry name" value="CYTOCHROME P450"/>
    <property type="match status" value="1"/>
</dbReference>
<keyword evidence="6 8" id="KW-0408">Iron</keyword>
<gene>
    <name evidence="10" type="ORF">N7460_012276</name>
</gene>
<keyword evidence="9" id="KW-0812">Transmembrane</keyword>
<dbReference type="CDD" id="cd11062">
    <property type="entry name" value="CYP58-like"/>
    <property type="match status" value="1"/>
</dbReference>
<reference evidence="10" key="2">
    <citation type="submission" date="2023-01" db="EMBL/GenBank/DDBJ databases">
        <authorList>
            <person name="Petersen C."/>
        </authorList>
    </citation>
    <scope>NUCLEOTIDE SEQUENCE</scope>
    <source>
        <strain evidence="10">IBT 15450</strain>
    </source>
</reference>
<feature type="binding site" description="axial binding residue" evidence="8">
    <location>
        <position position="436"/>
    </location>
    <ligand>
        <name>heme</name>
        <dbReference type="ChEBI" id="CHEBI:30413"/>
    </ligand>
    <ligandPart>
        <name>Fe</name>
        <dbReference type="ChEBI" id="CHEBI:18248"/>
    </ligandPart>
</feature>
<keyword evidence="3 8" id="KW-0349">Heme</keyword>
<dbReference type="Gene3D" id="1.10.630.10">
    <property type="entry name" value="Cytochrome P450"/>
    <property type="match status" value="1"/>
</dbReference>
<dbReference type="InterPro" id="IPR050121">
    <property type="entry name" value="Cytochrome_P450_monoxygenase"/>
</dbReference>
<evidence type="ECO:0000313" key="11">
    <source>
        <dbReference type="Proteomes" id="UP001219568"/>
    </source>
</evidence>
<dbReference type="PANTHER" id="PTHR24305:SF157">
    <property type="entry name" value="N-ACETYLTRYPTOPHAN 6-HYDROXYLASE IVOC-RELATED"/>
    <property type="match status" value="1"/>
</dbReference>
<keyword evidence="5" id="KW-0560">Oxidoreductase</keyword>
<dbReference type="GO" id="GO:0020037">
    <property type="term" value="F:heme binding"/>
    <property type="evidence" value="ECO:0007669"/>
    <property type="project" value="InterPro"/>
</dbReference>
<keyword evidence="7" id="KW-0503">Monooxygenase</keyword>
<evidence type="ECO:0000256" key="9">
    <source>
        <dbReference type="SAM" id="Phobius"/>
    </source>
</evidence>
<name>A0AAD6I208_PENCN</name>
<proteinExistence type="inferred from homology"/>
<dbReference type="GO" id="GO:0005506">
    <property type="term" value="F:iron ion binding"/>
    <property type="evidence" value="ECO:0007669"/>
    <property type="project" value="InterPro"/>
</dbReference>
<dbReference type="SUPFAM" id="SSF48264">
    <property type="entry name" value="Cytochrome P450"/>
    <property type="match status" value="1"/>
</dbReference>
<evidence type="ECO:0000256" key="2">
    <source>
        <dbReference type="ARBA" id="ARBA00010617"/>
    </source>
</evidence>
<accession>A0AAD6I208</accession>
<dbReference type="Proteomes" id="UP001219568">
    <property type="component" value="Unassembled WGS sequence"/>
</dbReference>
<keyword evidence="9" id="KW-0472">Membrane</keyword>
<evidence type="ECO:0000256" key="1">
    <source>
        <dbReference type="ARBA" id="ARBA00001971"/>
    </source>
</evidence>
<dbReference type="InterPro" id="IPR001128">
    <property type="entry name" value="Cyt_P450"/>
</dbReference>
<comment type="caution">
    <text evidence="10">The sequence shown here is derived from an EMBL/GenBank/DDBJ whole genome shotgun (WGS) entry which is preliminary data.</text>
</comment>
<evidence type="ECO:0000256" key="3">
    <source>
        <dbReference type="ARBA" id="ARBA00022617"/>
    </source>
</evidence>
<dbReference type="PRINTS" id="PR00463">
    <property type="entry name" value="EP450I"/>
</dbReference>
<sequence length="495" mass="56567">MDVTTFAFALLTTVFFGIIIHRLVFSPLAGIPGPRLAASTRWYEAYFDVVRGGQFMYEIQRLHRIYGPVIRISPGEVHINAAGFYDTLYSGPTRRRHKDPWFLSSIAPGTSFAANDSDHHRMRRSGLSPFFSKQAVRELEPIIHSKIRLLCRHIQETQQMGHYLELHTCFVNFAVDIISQYVFGPSNGFNTLREPVQSQKWKKGVNGIFEMLLILRHFPCLYYISRVIPLSISSWICPTFTYINAIEQDIERHTRRVYSNSAATEPSIIKHIMQNYKLPPAERILARLTDEAKFLLVAGTDAPSQVMAITMYHVLRNVMVYNQLQEELQAALPDADAEASWGELERLPYLTSVIKEGLRLSAVVTSRLPRVAPDEDLICHGWRIPAKTVVSMSNHFILRDAEVFPDPLVFRPERWKTATSTMNRHFVPFSKGSQGCLGHNMAYCWLYVGLATLLRRFDWVLIDTDEVNVSVVRDCFNGQTLPGQNYIKAMTSPMH</sequence>
<reference evidence="10" key="1">
    <citation type="journal article" date="2023" name="IMA Fungus">
        <title>Comparative genomic study of the Penicillium genus elucidates a diverse pangenome and 15 lateral gene transfer events.</title>
        <authorList>
            <person name="Petersen C."/>
            <person name="Sorensen T."/>
            <person name="Nielsen M.R."/>
            <person name="Sondergaard T.E."/>
            <person name="Sorensen J.L."/>
            <person name="Fitzpatrick D.A."/>
            <person name="Frisvad J.C."/>
            <person name="Nielsen K.L."/>
        </authorList>
    </citation>
    <scope>NUCLEOTIDE SEQUENCE</scope>
    <source>
        <strain evidence="10">IBT 15450</strain>
    </source>
</reference>
<comment type="similarity">
    <text evidence="2">Belongs to the cytochrome P450 family.</text>
</comment>
<evidence type="ECO:0000256" key="5">
    <source>
        <dbReference type="ARBA" id="ARBA00023002"/>
    </source>
</evidence>
<protein>
    <submittedName>
        <fullName evidence="10">Benzoate 4-monooxygenase cytochrome P450</fullName>
    </submittedName>
</protein>
<dbReference type="AlphaFoldDB" id="A0AAD6I208"/>